<feature type="transmembrane region" description="Helical" evidence="6">
    <location>
        <begin position="281"/>
        <end position="298"/>
    </location>
</feature>
<dbReference type="eggNOG" id="ENOG502QU76">
    <property type="taxonomic scope" value="Eukaryota"/>
</dbReference>
<evidence type="ECO:0000256" key="5">
    <source>
        <dbReference type="ARBA" id="ARBA00023136"/>
    </source>
</evidence>
<dbReference type="AlphaFoldDB" id="J3LUV7"/>
<dbReference type="OMA" id="RHVDMSP"/>
<dbReference type="OrthoDB" id="1670341at2759"/>
<dbReference type="EnsemblPlants" id="OB03G48330.1">
    <property type="protein sequence ID" value="OB03G48330.1"/>
    <property type="gene ID" value="OB03G48330"/>
</dbReference>
<dbReference type="RefSeq" id="XP_006652031.1">
    <property type="nucleotide sequence ID" value="XM_006651968.1"/>
</dbReference>
<dbReference type="GeneID" id="102710011"/>
<keyword evidence="3 6" id="KW-0812">Transmembrane</keyword>
<comment type="similarity">
    <text evidence="2">Belongs to the tetraspanin (TM4SF) family.</text>
</comment>
<reference evidence="7" key="2">
    <citation type="submission" date="2013-04" db="UniProtKB">
        <authorList>
            <consortium name="EnsemblPlants"/>
        </authorList>
    </citation>
    <scope>IDENTIFICATION</scope>
</reference>
<dbReference type="InterPro" id="IPR018499">
    <property type="entry name" value="Tetraspanin/Peripherin"/>
</dbReference>
<evidence type="ECO:0000256" key="6">
    <source>
        <dbReference type="SAM" id="Phobius"/>
    </source>
</evidence>
<keyword evidence="8" id="KW-1185">Reference proteome</keyword>
<dbReference type="PANTHER" id="PTHR32191">
    <property type="entry name" value="TETRASPANIN-8-RELATED"/>
    <property type="match status" value="1"/>
</dbReference>
<dbReference type="STRING" id="4533.J3LUV7"/>
<reference evidence="7" key="1">
    <citation type="journal article" date="2013" name="Nat. Commun.">
        <title>Whole-genome sequencing of Oryza brachyantha reveals mechanisms underlying Oryza genome evolution.</title>
        <authorList>
            <person name="Chen J."/>
            <person name="Huang Q."/>
            <person name="Gao D."/>
            <person name="Wang J."/>
            <person name="Lang Y."/>
            <person name="Liu T."/>
            <person name="Li B."/>
            <person name="Bai Z."/>
            <person name="Luis Goicoechea J."/>
            <person name="Liang C."/>
            <person name="Chen C."/>
            <person name="Zhang W."/>
            <person name="Sun S."/>
            <person name="Liao Y."/>
            <person name="Zhang X."/>
            <person name="Yang L."/>
            <person name="Song C."/>
            <person name="Wang M."/>
            <person name="Shi J."/>
            <person name="Liu G."/>
            <person name="Liu J."/>
            <person name="Zhou H."/>
            <person name="Zhou W."/>
            <person name="Yu Q."/>
            <person name="An N."/>
            <person name="Chen Y."/>
            <person name="Cai Q."/>
            <person name="Wang B."/>
            <person name="Liu B."/>
            <person name="Min J."/>
            <person name="Huang Y."/>
            <person name="Wu H."/>
            <person name="Li Z."/>
            <person name="Zhang Y."/>
            <person name="Yin Y."/>
            <person name="Song W."/>
            <person name="Jiang J."/>
            <person name="Jackson S.A."/>
            <person name="Wing R.A."/>
            <person name="Wang J."/>
            <person name="Chen M."/>
        </authorList>
    </citation>
    <scope>NUCLEOTIDE SEQUENCE [LARGE SCALE GENOMIC DNA]</scope>
    <source>
        <strain evidence="7">cv. IRGC 101232</strain>
    </source>
</reference>
<proteinExistence type="inferred from homology"/>
<keyword evidence="4 6" id="KW-1133">Transmembrane helix</keyword>
<sequence>MAAFVKDGLSSILESARETGDELEGMPTTQSMSRKNFFAFLLTLKLSAIFLVAGLFMAPIVCTHGIFLWPMIAIALFLMLVLVLGCLGHMLDNVCLCGCHLLGVFIAIVALLGFVIFGYVAVGGVDLGSRKVLEYRLEDYSGWLRDRVADPRYWAATSACIRDRNVCFAVKQPAAMVHGPKTGVFVLRQLSSYQGPAKERRIHAGLQQMSPIEYGCCKPPSSCAFTSVNGTTTPTSTPADPAVVTNGDCSRWSDDEETLCFRCDSCKASFLDDTKKAWNNFAWIPIIGFIMLIATYCWRME</sequence>
<name>J3LUV7_ORYBR</name>
<evidence type="ECO:0000256" key="3">
    <source>
        <dbReference type="ARBA" id="ARBA00022692"/>
    </source>
</evidence>
<organism evidence="7">
    <name type="scientific">Oryza brachyantha</name>
    <name type="common">malo sina</name>
    <dbReference type="NCBI Taxonomy" id="4533"/>
    <lineage>
        <taxon>Eukaryota</taxon>
        <taxon>Viridiplantae</taxon>
        <taxon>Streptophyta</taxon>
        <taxon>Embryophyta</taxon>
        <taxon>Tracheophyta</taxon>
        <taxon>Spermatophyta</taxon>
        <taxon>Magnoliopsida</taxon>
        <taxon>Liliopsida</taxon>
        <taxon>Poales</taxon>
        <taxon>Poaceae</taxon>
        <taxon>BOP clade</taxon>
        <taxon>Oryzoideae</taxon>
        <taxon>Oryzeae</taxon>
        <taxon>Oryzinae</taxon>
        <taxon>Oryza</taxon>
    </lineage>
</organism>
<evidence type="ECO:0000313" key="7">
    <source>
        <dbReference type="EnsemblPlants" id="OB03G48330.1"/>
    </source>
</evidence>
<evidence type="ECO:0000256" key="2">
    <source>
        <dbReference type="ARBA" id="ARBA00006840"/>
    </source>
</evidence>
<gene>
    <name evidence="7" type="primary">LOC102710011</name>
</gene>
<keyword evidence="5 6" id="KW-0472">Membrane</keyword>
<dbReference type="GO" id="GO:0009734">
    <property type="term" value="P:auxin-activated signaling pathway"/>
    <property type="evidence" value="ECO:0007669"/>
    <property type="project" value="InterPro"/>
</dbReference>
<protein>
    <submittedName>
        <fullName evidence="7">Uncharacterized protein</fullName>
    </submittedName>
</protein>
<feature type="transmembrane region" description="Helical" evidence="6">
    <location>
        <begin position="66"/>
        <end position="87"/>
    </location>
</feature>
<dbReference type="GO" id="GO:0016020">
    <property type="term" value="C:membrane"/>
    <property type="evidence" value="ECO:0007669"/>
    <property type="project" value="UniProtKB-SubCell"/>
</dbReference>
<dbReference type="HOGENOM" id="CLU_066970_0_0_1"/>
<dbReference type="KEGG" id="obr:102710011"/>
<accession>J3LUV7</accession>
<dbReference type="Proteomes" id="UP000006038">
    <property type="component" value="Chromosome 3"/>
</dbReference>
<evidence type="ECO:0000256" key="1">
    <source>
        <dbReference type="ARBA" id="ARBA00004141"/>
    </source>
</evidence>
<dbReference type="InterPro" id="IPR044991">
    <property type="entry name" value="TET_plant"/>
</dbReference>
<feature type="transmembrane region" description="Helical" evidence="6">
    <location>
        <begin position="99"/>
        <end position="122"/>
    </location>
</feature>
<dbReference type="Gramene" id="OB03G48330.1">
    <property type="protein sequence ID" value="OB03G48330.1"/>
    <property type="gene ID" value="OB03G48330"/>
</dbReference>
<evidence type="ECO:0000313" key="8">
    <source>
        <dbReference type="Proteomes" id="UP000006038"/>
    </source>
</evidence>
<evidence type="ECO:0000256" key="4">
    <source>
        <dbReference type="ARBA" id="ARBA00022989"/>
    </source>
</evidence>
<comment type="subcellular location">
    <subcellularLocation>
        <location evidence="1">Membrane</location>
        <topology evidence="1">Multi-pass membrane protein</topology>
    </subcellularLocation>
</comment>
<dbReference type="Pfam" id="PF00335">
    <property type="entry name" value="Tetraspanin"/>
    <property type="match status" value="1"/>
</dbReference>
<feature type="transmembrane region" description="Helical" evidence="6">
    <location>
        <begin position="37"/>
        <end position="60"/>
    </location>
</feature>